<dbReference type="Pfam" id="PF04575">
    <property type="entry name" value="SlipAM"/>
    <property type="match status" value="1"/>
</dbReference>
<evidence type="ECO:0000313" key="3">
    <source>
        <dbReference type="EMBL" id="OOY25913.1"/>
    </source>
</evidence>
<dbReference type="EMBL" id="MPZV01000001">
    <property type="protein sequence ID" value="OOY25913.1"/>
    <property type="molecule type" value="Genomic_DNA"/>
</dbReference>
<proteinExistence type="predicted"/>
<dbReference type="PROSITE" id="PS51257">
    <property type="entry name" value="PROKAR_LIPOPROTEIN"/>
    <property type="match status" value="1"/>
</dbReference>
<keyword evidence="1" id="KW-0732">Signal</keyword>
<evidence type="ECO:0000259" key="2">
    <source>
        <dbReference type="Pfam" id="PF04575"/>
    </source>
</evidence>
<organism evidence="3 4">
    <name type="scientific">Thioclava sediminum</name>
    <dbReference type="NCBI Taxonomy" id="1915319"/>
    <lineage>
        <taxon>Bacteria</taxon>
        <taxon>Pseudomonadati</taxon>
        <taxon>Pseudomonadota</taxon>
        <taxon>Alphaproteobacteria</taxon>
        <taxon>Rhodobacterales</taxon>
        <taxon>Paracoccaceae</taxon>
        <taxon>Thioclava</taxon>
    </lineage>
</organism>
<dbReference type="Proteomes" id="UP000190787">
    <property type="component" value="Unassembled WGS sequence"/>
</dbReference>
<comment type="caution">
    <text evidence="3">The sequence shown here is derived from an EMBL/GenBank/DDBJ whole genome shotgun (WGS) entry which is preliminary data.</text>
</comment>
<accession>A0ABX3N235</accession>
<evidence type="ECO:0000313" key="4">
    <source>
        <dbReference type="Proteomes" id="UP000190787"/>
    </source>
</evidence>
<feature type="signal peptide" evidence="1">
    <location>
        <begin position="1"/>
        <end position="23"/>
    </location>
</feature>
<reference evidence="3 4" key="1">
    <citation type="submission" date="2016-11" db="EMBL/GenBank/DDBJ databases">
        <title>A multilocus sequence analysis scheme for characterization of bacteria in the genus Thioclava.</title>
        <authorList>
            <person name="Liu Y."/>
            <person name="Shao Z."/>
        </authorList>
    </citation>
    <scope>NUCLEOTIDE SEQUENCE [LARGE SCALE GENOMIC DNA]</scope>
    <source>
        <strain evidence="3 4">TAW-CT134</strain>
    </source>
</reference>
<keyword evidence="4" id="KW-1185">Reference proteome</keyword>
<dbReference type="RefSeq" id="WP_078604264.1">
    <property type="nucleotide sequence ID" value="NZ_MPZV01000001.1"/>
</dbReference>
<gene>
    <name evidence="3" type="ORF">BMI91_05880</name>
</gene>
<protein>
    <recommendedName>
        <fullName evidence="2">Surface lipoprotein assembly modifier C-terminal domain-containing protein</fullName>
    </recommendedName>
</protein>
<feature type="domain" description="Surface lipoprotein assembly modifier C-terminal" evidence="2">
    <location>
        <begin position="114"/>
        <end position="403"/>
    </location>
</feature>
<sequence length="404" mass="44551">MSFSKKLLTATVAFLACATPLSAAPQEHSLADWTQIGTRLSAEGDTLTAITILGTIAAKAPSYSPAQIALEQSLDQIGSPKRADRVLRYVSDRAPDRELAFNAALRRLDQSHPWRISGQVSLLPTSNLGHVSSQTVFVTKAGRFQITDGGRESSGLGLGASASVDYYIHPALDWRLRLRGAVSGNWYSPKELRFVKPSLSVRYERLIAGAPWGAIIEVGRSFYAAAPGQTRSDATDTSLSLDRHWRLAHDANLTVIGSATQSRFEEKRYLNGPRYALNLGYDRAIWRRSRIDLGLRLERADVRSDYQSYTRAALTVGASRRLTKTLSAKLSATVGVRDFDGDFPLFGKPRMDRDISLTASVGLDRFKVMGTTPQLSCTARRNRSNVSLYSYRSLDCGVHFISRF</sequence>
<evidence type="ECO:0000256" key="1">
    <source>
        <dbReference type="SAM" id="SignalP"/>
    </source>
</evidence>
<dbReference type="InterPro" id="IPR007655">
    <property type="entry name" value="Slam_C"/>
</dbReference>
<feature type="chain" id="PRO_5045225448" description="Surface lipoprotein assembly modifier C-terminal domain-containing protein" evidence="1">
    <location>
        <begin position="24"/>
        <end position="404"/>
    </location>
</feature>
<name>A0ABX3N235_9RHOB</name>